<dbReference type="FunFam" id="3.40.190.290:FF:000001">
    <property type="entry name" value="Transcriptional regulator, LysR family"/>
    <property type="match status" value="1"/>
</dbReference>
<evidence type="ECO:0000256" key="2">
    <source>
        <dbReference type="ARBA" id="ARBA00023015"/>
    </source>
</evidence>
<comment type="similarity">
    <text evidence="1">Belongs to the LysR transcriptional regulatory family.</text>
</comment>
<dbReference type="PROSITE" id="PS50931">
    <property type="entry name" value="HTH_LYSR"/>
    <property type="match status" value="1"/>
</dbReference>
<feature type="domain" description="HTH lysR-type" evidence="5">
    <location>
        <begin position="1"/>
        <end position="57"/>
    </location>
</feature>
<keyword evidence="3" id="KW-0238">DNA-binding</keyword>
<dbReference type="GO" id="GO:0003677">
    <property type="term" value="F:DNA binding"/>
    <property type="evidence" value="ECO:0007669"/>
    <property type="project" value="UniProtKB-KW"/>
</dbReference>
<evidence type="ECO:0000256" key="3">
    <source>
        <dbReference type="ARBA" id="ARBA00023125"/>
    </source>
</evidence>
<keyword evidence="7" id="KW-1185">Reference proteome</keyword>
<dbReference type="KEGG" id="bne:DA69_08215"/>
<dbReference type="InterPro" id="IPR005119">
    <property type="entry name" value="LysR_subst-bd"/>
</dbReference>
<name>A0A172Y6F1_9CAUL</name>
<proteinExistence type="inferred from homology"/>
<dbReference type="InterPro" id="IPR036390">
    <property type="entry name" value="WH_DNA-bd_sf"/>
</dbReference>
<protein>
    <submittedName>
        <fullName evidence="6">LysR family transcriptional regulator</fullName>
    </submittedName>
</protein>
<evidence type="ECO:0000313" key="7">
    <source>
        <dbReference type="Proteomes" id="UP000077603"/>
    </source>
</evidence>
<dbReference type="PANTHER" id="PTHR30537:SF5">
    <property type="entry name" value="HTH-TYPE TRANSCRIPTIONAL ACTIVATOR TTDR-RELATED"/>
    <property type="match status" value="1"/>
</dbReference>
<dbReference type="Pfam" id="PF00126">
    <property type="entry name" value="HTH_1"/>
    <property type="match status" value="1"/>
</dbReference>
<keyword evidence="2" id="KW-0805">Transcription regulation</keyword>
<dbReference type="CDD" id="cd08422">
    <property type="entry name" value="PBP2_CrgA_like"/>
    <property type="match status" value="1"/>
</dbReference>
<gene>
    <name evidence="6" type="ORF">DA69_08215</name>
</gene>
<dbReference type="Gene3D" id="3.40.190.290">
    <property type="match status" value="1"/>
</dbReference>
<dbReference type="PANTHER" id="PTHR30537">
    <property type="entry name" value="HTH-TYPE TRANSCRIPTIONAL REGULATOR"/>
    <property type="match status" value="1"/>
</dbReference>
<dbReference type="InterPro" id="IPR000847">
    <property type="entry name" value="LysR_HTH_N"/>
</dbReference>
<evidence type="ECO:0000256" key="4">
    <source>
        <dbReference type="ARBA" id="ARBA00023163"/>
    </source>
</evidence>
<dbReference type="Proteomes" id="UP000077603">
    <property type="component" value="Chromosome"/>
</dbReference>
<dbReference type="RefSeq" id="WP_025978222.1">
    <property type="nucleotide sequence ID" value="NZ_CP015614.1"/>
</dbReference>
<dbReference type="Pfam" id="PF03466">
    <property type="entry name" value="LysR_substrate"/>
    <property type="match status" value="1"/>
</dbReference>
<reference evidence="6 7" key="1">
    <citation type="journal article" date="2014" name="Genome Announc.">
        <title>Genome Sequence of a Promising Hydrogen-Producing Facultative Anaerobic Bacterium, Brevundimonas naejangsanensis Strain B1.</title>
        <authorList>
            <person name="Su H."/>
            <person name="Zhang T."/>
            <person name="Bao M."/>
            <person name="Jiang Y."/>
            <person name="Wang Y."/>
            <person name="Tan T."/>
        </authorList>
    </citation>
    <scope>NUCLEOTIDE SEQUENCE [LARGE SCALE GENOMIC DNA]</scope>
    <source>
        <strain evidence="6 7">B1</strain>
    </source>
</reference>
<dbReference type="FunFam" id="1.10.10.10:FF:000001">
    <property type="entry name" value="LysR family transcriptional regulator"/>
    <property type="match status" value="1"/>
</dbReference>
<accession>A0A172Y6F1</accession>
<evidence type="ECO:0000313" key="6">
    <source>
        <dbReference type="EMBL" id="ANF54722.1"/>
    </source>
</evidence>
<dbReference type="InterPro" id="IPR058163">
    <property type="entry name" value="LysR-type_TF_proteobact-type"/>
</dbReference>
<sequence>MLAEYEIFVRALEEGSLSAAARRLDLSPAVASRRLARLEDRLGVRLIERTSRRLAPTEAGRLVYDRAAQLLEGVQDLEAVVSRRTTQARGLLRVSAPTSFGRRRLAPLLQPFLAAQPRLTLELNLTDAFVDLMAEDVDVAVRIGSYEAADPLMHRLAPNRRVLCASPAYLAEHGAPQTLDDLRRHAQLAAENQSTWRLEGPEGPVVFRARSRVRTNSSEVARELALAGLGVALRSTWDVGDELRDGRLKVVLPQYAGSSDVAIFALTAGRARAETRVRAFIDFLTGLYGETPEWDR</sequence>
<organism evidence="6 7">
    <name type="scientific">Brevundimonas naejangsanensis</name>
    <dbReference type="NCBI Taxonomy" id="588932"/>
    <lineage>
        <taxon>Bacteria</taxon>
        <taxon>Pseudomonadati</taxon>
        <taxon>Pseudomonadota</taxon>
        <taxon>Alphaproteobacteria</taxon>
        <taxon>Caulobacterales</taxon>
        <taxon>Caulobacteraceae</taxon>
        <taxon>Brevundimonas</taxon>
    </lineage>
</organism>
<dbReference type="SUPFAM" id="SSF53850">
    <property type="entry name" value="Periplasmic binding protein-like II"/>
    <property type="match status" value="1"/>
</dbReference>
<evidence type="ECO:0000256" key="1">
    <source>
        <dbReference type="ARBA" id="ARBA00009437"/>
    </source>
</evidence>
<dbReference type="AlphaFoldDB" id="A0A172Y6F1"/>
<dbReference type="EMBL" id="CP015614">
    <property type="protein sequence ID" value="ANF54722.1"/>
    <property type="molecule type" value="Genomic_DNA"/>
</dbReference>
<keyword evidence="4" id="KW-0804">Transcription</keyword>
<dbReference type="GO" id="GO:0003700">
    <property type="term" value="F:DNA-binding transcription factor activity"/>
    <property type="evidence" value="ECO:0007669"/>
    <property type="project" value="InterPro"/>
</dbReference>
<evidence type="ECO:0000259" key="5">
    <source>
        <dbReference type="PROSITE" id="PS50931"/>
    </source>
</evidence>
<dbReference type="eggNOG" id="COG0583">
    <property type="taxonomic scope" value="Bacteria"/>
</dbReference>
<dbReference type="OrthoDB" id="9786526at2"/>
<dbReference type="SUPFAM" id="SSF46785">
    <property type="entry name" value="Winged helix' DNA-binding domain"/>
    <property type="match status" value="1"/>
</dbReference>
<dbReference type="STRING" id="588932.DA69_08215"/>
<dbReference type="InterPro" id="IPR036388">
    <property type="entry name" value="WH-like_DNA-bd_sf"/>
</dbReference>
<dbReference type="Gene3D" id="1.10.10.10">
    <property type="entry name" value="Winged helix-like DNA-binding domain superfamily/Winged helix DNA-binding domain"/>
    <property type="match status" value="1"/>
</dbReference>